<name>I4HNS0_MICAE</name>
<gene>
    <name evidence="1" type="ORF">MICAG_2180006</name>
</gene>
<protein>
    <submittedName>
        <fullName evidence="1">Uncharacterized protein</fullName>
    </submittedName>
</protein>
<dbReference type="Proteomes" id="UP000005291">
    <property type="component" value="Unassembled WGS sequence"/>
</dbReference>
<evidence type="ECO:0000313" key="1">
    <source>
        <dbReference type="EMBL" id="CCI23694.1"/>
    </source>
</evidence>
<reference evidence="1 2" key="1">
    <citation type="submission" date="2012-04" db="EMBL/GenBank/DDBJ databases">
        <authorList>
            <person name="Genoscope - CEA"/>
        </authorList>
    </citation>
    <scope>NUCLEOTIDE SEQUENCE [LARGE SCALE GENOMIC DNA]</scope>
    <source>
        <strain evidence="1 2">9808</strain>
    </source>
</reference>
<dbReference type="AlphaFoldDB" id="I4HNS0"/>
<dbReference type="HOGENOM" id="CLU_119969_0_0_3"/>
<accession>I4HNS0</accession>
<dbReference type="RefSeq" id="WP_002793137.1">
    <property type="nucleotide sequence ID" value="NZ_HE973588.1"/>
</dbReference>
<dbReference type="EMBL" id="CAIN01000133">
    <property type="protein sequence ID" value="CCI23694.1"/>
    <property type="molecule type" value="Genomic_DNA"/>
</dbReference>
<comment type="caution">
    <text evidence="1">The sequence shown here is derived from an EMBL/GenBank/DDBJ whole genome shotgun (WGS) entry which is preliminary data.</text>
</comment>
<organism evidence="1 2">
    <name type="scientific">Microcystis aeruginosa PCC 9808</name>
    <dbReference type="NCBI Taxonomy" id="1160284"/>
    <lineage>
        <taxon>Bacteria</taxon>
        <taxon>Bacillati</taxon>
        <taxon>Cyanobacteriota</taxon>
        <taxon>Cyanophyceae</taxon>
        <taxon>Oscillatoriophycideae</taxon>
        <taxon>Chroococcales</taxon>
        <taxon>Microcystaceae</taxon>
        <taxon>Microcystis</taxon>
    </lineage>
</organism>
<evidence type="ECO:0000313" key="2">
    <source>
        <dbReference type="Proteomes" id="UP000005291"/>
    </source>
</evidence>
<proteinExistence type="predicted"/>
<sequence length="166" mass="18835">MPQNLSEMPQNLSDAERQARNCNTAMKTLSSMPPSLCEAQKQARNCGLDIPKLEALLKEIEPLSDKYKEIFYRAATGLYSADDLAEMFNHSSGKNLNADFNKNLGDNLKCYLDLAESGRLGITSLRRILFKKGYFVDINDDESVRVLRTRYAENSQLEQSFTVRQN</sequence>